<dbReference type="OrthoDB" id="2015991at2759"/>
<accession>A0A7S3ZMA2</accession>
<dbReference type="AlphaFoldDB" id="A0A7S3ZMA2"/>
<reference evidence="1" key="1">
    <citation type="submission" date="2021-01" db="EMBL/GenBank/DDBJ databases">
        <authorList>
            <person name="Corre E."/>
            <person name="Pelletier E."/>
            <person name="Niang G."/>
            <person name="Scheremetjew M."/>
            <person name="Finn R."/>
            <person name="Kale V."/>
            <person name="Holt S."/>
            <person name="Cochrane G."/>
            <person name="Meng A."/>
            <person name="Brown T."/>
            <person name="Cohen L."/>
        </authorList>
    </citation>
    <scope>NUCLEOTIDE SEQUENCE</scope>
    <source>
        <strain evidence="1">CCMP1756</strain>
    </source>
</reference>
<dbReference type="InterPro" id="IPR044845">
    <property type="entry name" value="HPAT/SRGT1-like"/>
</dbReference>
<evidence type="ECO:0000313" key="3">
    <source>
        <dbReference type="Proteomes" id="UP000789595"/>
    </source>
</evidence>
<reference evidence="2" key="2">
    <citation type="submission" date="2021-11" db="EMBL/GenBank/DDBJ databases">
        <authorList>
            <consortium name="Genoscope - CEA"/>
            <person name="William W."/>
        </authorList>
    </citation>
    <scope>NUCLEOTIDE SEQUENCE</scope>
</reference>
<dbReference type="EMBL" id="CAKKNE010000002">
    <property type="protein sequence ID" value="CAH0367144.1"/>
    <property type="molecule type" value="Genomic_DNA"/>
</dbReference>
<dbReference type="Proteomes" id="UP000789595">
    <property type="component" value="Unassembled WGS sequence"/>
</dbReference>
<proteinExistence type="predicted"/>
<protein>
    <submittedName>
        <fullName evidence="1">Uncharacterized protein</fullName>
    </submittedName>
</protein>
<keyword evidence="3" id="KW-1185">Reference proteome</keyword>
<organism evidence="1">
    <name type="scientific">Pelagomonas calceolata</name>
    <dbReference type="NCBI Taxonomy" id="35677"/>
    <lineage>
        <taxon>Eukaryota</taxon>
        <taxon>Sar</taxon>
        <taxon>Stramenopiles</taxon>
        <taxon>Ochrophyta</taxon>
        <taxon>Pelagophyceae</taxon>
        <taxon>Pelagomonadales</taxon>
        <taxon>Pelagomonadaceae</taxon>
        <taxon>Pelagomonas</taxon>
    </lineage>
</organism>
<name>A0A7S3ZMA2_9STRA</name>
<evidence type="ECO:0000313" key="1">
    <source>
        <dbReference type="EMBL" id="CAE0687771.1"/>
    </source>
</evidence>
<dbReference type="PANTHER" id="PTHR31485:SF7">
    <property type="entry name" value="PEPTIDYL SERINE ALPHA-GALACTOSYLTRANSFERASE"/>
    <property type="match status" value="1"/>
</dbReference>
<sequence length="477" mass="50947">MRRTSGRNRRRPRLQSCVLCCALSATGLLALVHLAALRAMHEKPAVPEAPYVLAAGETEVHVVFSTDCSPYQHWQSINVWYSARAVGQRGPVTRIASGCAAEEARKVAAEWLEIDPTGTFRAHFAPAGALRGGTYKYSNKPSGLYHWLTTARPPPFVDPSRGIVVLIDPDQMLLRPITAALGAGLRPSPRKGELVDADGVPRVLGHNLDGIAERVAPGVAAGQEYGLGGAWGDAGKPTAGKSWRSFDRGRVCGDGPCSRTTVREAAQSYAVGPPYVIHARDAVPLAKAWLRAVPDVHAQYPYLLAEMYGYSMAAANLSLPHAQVHHLMVSNAQAGGEGWDWVDSVPREQICGGAADSTPPLATRFDPSLPFSNDIHPPGPAAPAVVHFCQRYPAGGQKFGKHSVPHNAFSCDGGVFAFDAGKAAAAAIGAGSREAVRNAYVLCNVLPRLQAAQLAYKRDVCPKRGLTTWNEARTMHA</sequence>
<dbReference type="EMBL" id="HBIW01003895">
    <property type="protein sequence ID" value="CAE0687771.1"/>
    <property type="molecule type" value="Transcribed_RNA"/>
</dbReference>
<evidence type="ECO:0000313" key="2">
    <source>
        <dbReference type="EMBL" id="CAH0367144.1"/>
    </source>
</evidence>
<gene>
    <name evidence="1" type="ORF">PCAL00307_LOCUS3205</name>
    <name evidence="2" type="ORF">PECAL_2P01530</name>
</gene>
<dbReference type="PANTHER" id="PTHR31485">
    <property type="entry name" value="PEPTIDYL SERINE ALPHA-GALACTOSYLTRANSFERASE"/>
    <property type="match status" value="1"/>
</dbReference>
<dbReference type="GO" id="GO:0016757">
    <property type="term" value="F:glycosyltransferase activity"/>
    <property type="evidence" value="ECO:0007669"/>
    <property type="project" value="InterPro"/>
</dbReference>